<reference evidence="1" key="2">
    <citation type="journal article" date="2015" name="Fish Shellfish Immunol.">
        <title>Early steps in the European eel (Anguilla anguilla)-Vibrio vulnificus interaction in the gills: Role of the RtxA13 toxin.</title>
        <authorList>
            <person name="Callol A."/>
            <person name="Pajuelo D."/>
            <person name="Ebbesson L."/>
            <person name="Teles M."/>
            <person name="MacKenzie S."/>
            <person name="Amaro C."/>
        </authorList>
    </citation>
    <scope>NUCLEOTIDE SEQUENCE</scope>
</reference>
<sequence length="48" mass="5839">MSFQRTLIYFRIDGKNVHFALIESVIFISMNKIKIRNKDFHSFYLVEQ</sequence>
<protein>
    <submittedName>
        <fullName evidence="1">Uncharacterized protein</fullName>
    </submittedName>
</protein>
<dbReference type="AlphaFoldDB" id="A0A0E9QPJ4"/>
<proteinExistence type="predicted"/>
<accession>A0A0E9QPJ4</accession>
<name>A0A0E9QPJ4_ANGAN</name>
<organism evidence="1">
    <name type="scientific">Anguilla anguilla</name>
    <name type="common">European freshwater eel</name>
    <name type="synonym">Muraena anguilla</name>
    <dbReference type="NCBI Taxonomy" id="7936"/>
    <lineage>
        <taxon>Eukaryota</taxon>
        <taxon>Metazoa</taxon>
        <taxon>Chordata</taxon>
        <taxon>Craniata</taxon>
        <taxon>Vertebrata</taxon>
        <taxon>Euteleostomi</taxon>
        <taxon>Actinopterygii</taxon>
        <taxon>Neopterygii</taxon>
        <taxon>Teleostei</taxon>
        <taxon>Anguilliformes</taxon>
        <taxon>Anguillidae</taxon>
        <taxon>Anguilla</taxon>
    </lineage>
</organism>
<reference evidence="1" key="1">
    <citation type="submission" date="2014-11" db="EMBL/GenBank/DDBJ databases">
        <authorList>
            <person name="Amaro Gonzalez C."/>
        </authorList>
    </citation>
    <scope>NUCLEOTIDE SEQUENCE</scope>
</reference>
<evidence type="ECO:0000313" key="1">
    <source>
        <dbReference type="EMBL" id="JAH18846.1"/>
    </source>
</evidence>
<dbReference type="EMBL" id="GBXM01089731">
    <property type="protein sequence ID" value="JAH18846.1"/>
    <property type="molecule type" value="Transcribed_RNA"/>
</dbReference>